<name>A0ABW5WYG0_9STAP</name>
<dbReference type="Proteomes" id="UP001597519">
    <property type="component" value="Unassembled WGS sequence"/>
</dbReference>
<evidence type="ECO:0000256" key="1">
    <source>
        <dbReference type="SAM" id="Phobius"/>
    </source>
</evidence>
<gene>
    <name evidence="2" type="ORF">ACFSX4_08305</name>
</gene>
<comment type="caution">
    <text evidence="2">The sequence shown here is derived from an EMBL/GenBank/DDBJ whole genome shotgun (WGS) entry which is preliminary data.</text>
</comment>
<feature type="transmembrane region" description="Helical" evidence="1">
    <location>
        <begin position="12"/>
        <end position="32"/>
    </location>
</feature>
<keyword evidence="3" id="KW-1185">Reference proteome</keyword>
<reference evidence="3" key="1">
    <citation type="journal article" date="2019" name="Int. J. Syst. Evol. Microbiol.">
        <title>The Global Catalogue of Microorganisms (GCM) 10K type strain sequencing project: providing services to taxonomists for standard genome sequencing and annotation.</title>
        <authorList>
            <consortium name="The Broad Institute Genomics Platform"/>
            <consortium name="The Broad Institute Genome Sequencing Center for Infectious Disease"/>
            <person name="Wu L."/>
            <person name="Ma J."/>
        </authorList>
    </citation>
    <scope>NUCLEOTIDE SEQUENCE [LARGE SCALE GENOMIC DNA]</scope>
    <source>
        <strain evidence="3">KCTC 33575</strain>
    </source>
</reference>
<keyword evidence="1" id="KW-1133">Transmembrane helix</keyword>
<accession>A0ABW5WYG0</accession>
<evidence type="ECO:0000313" key="3">
    <source>
        <dbReference type="Proteomes" id="UP001597519"/>
    </source>
</evidence>
<evidence type="ECO:0000313" key="2">
    <source>
        <dbReference type="EMBL" id="MFD2830459.1"/>
    </source>
</evidence>
<sequence>MEKNRLNNLITTFIIFLIIFSVIYSISLYVLTQFVNDINLAMILHLLNVFVMLAAALFITKHLRRFIFRSAQ</sequence>
<keyword evidence="1" id="KW-0472">Membrane</keyword>
<keyword evidence="1" id="KW-0812">Transmembrane</keyword>
<organism evidence="2 3">
    <name type="scientific">Corticicoccus populi</name>
    <dbReference type="NCBI Taxonomy" id="1812821"/>
    <lineage>
        <taxon>Bacteria</taxon>
        <taxon>Bacillati</taxon>
        <taxon>Bacillota</taxon>
        <taxon>Bacilli</taxon>
        <taxon>Bacillales</taxon>
        <taxon>Staphylococcaceae</taxon>
        <taxon>Corticicoccus</taxon>
    </lineage>
</organism>
<dbReference type="RefSeq" id="WP_377773512.1">
    <property type="nucleotide sequence ID" value="NZ_JBHUOQ010000003.1"/>
</dbReference>
<dbReference type="EMBL" id="JBHUOQ010000003">
    <property type="protein sequence ID" value="MFD2830459.1"/>
    <property type="molecule type" value="Genomic_DNA"/>
</dbReference>
<proteinExistence type="predicted"/>
<protein>
    <submittedName>
        <fullName evidence="2">Uncharacterized protein</fullName>
    </submittedName>
</protein>
<feature type="transmembrane region" description="Helical" evidence="1">
    <location>
        <begin position="38"/>
        <end position="59"/>
    </location>
</feature>